<comment type="caution">
    <text evidence="1">The sequence shown here is derived from an EMBL/GenBank/DDBJ whole genome shotgun (WGS) entry which is preliminary data.</text>
</comment>
<protein>
    <submittedName>
        <fullName evidence="1">Uncharacterized protein</fullName>
    </submittedName>
</protein>
<dbReference type="EMBL" id="JBEDUW010000001">
    <property type="protein sequence ID" value="KAK9950974.1"/>
    <property type="molecule type" value="Genomic_DNA"/>
</dbReference>
<organism evidence="1 2">
    <name type="scientific">Rubus argutus</name>
    <name type="common">Southern blackberry</name>
    <dbReference type="NCBI Taxonomy" id="59490"/>
    <lineage>
        <taxon>Eukaryota</taxon>
        <taxon>Viridiplantae</taxon>
        <taxon>Streptophyta</taxon>
        <taxon>Embryophyta</taxon>
        <taxon>Tracheophyta</taxon>
        <taxon>Spermatophyta</taxon>
        <taxon>Magnoliopsida</taxon>
        <taxon>eudicotyledons</taxon>
        <taxon>Gunneridae</taxon>
        <taxon>Pentapetalae</taxon>
        <taxon>rosids</taxon>
        <taxon>fabids</taxon>
        <taxon>Rosales</taxon>
        <taxon>Rosaceae</taxon>
        <taxon>Rosoideae</taxon>
        <taxon>Rosoideae incertae sedis</taxon>
        <taxon>Rubus</taxon>
    </lineage>
</organism>
<dbReference type="AlphaFoldDB" id="A0AAW1YR29"/>
<dbReference type="Proteomes" id="UP001457282">
    <property type="component" value="Unassembled WGS sequence"/>
</dbReference>
<dbReference type="InterPro" id="IPR053223">
    <property type="entry name" value="Prob_Methyltransferase"/>
</dbReference>
<reference evidence="1 2" key="1">
    <citation type="journal article" date="2023" name="G3 (Bethesda)">
        <title>A chromosome-length genome assembly and annotation of blackberry (Rubus argutus, cv. 'Hillquist').</title>
        <authorList>
            <person name="Bruna T."/>
            <person name="Aryal R."/>
            <person name="Dudchenko O."/>
            <person name="Sargent D.J."/>
            <person name="Mead D."/>
            <person name="Buti M."/>
            <person name="Cavallini A."/>
            <person name="Hytonen T."/>
            <person name="Andres J."/>
            <person name="Pham M."/>
            <person name="Weisz D."/>
            <person name="Mascagni F."/>
            <person name="Usai G."/>
            <person name="Natali L."/>
            <person name="Bassil N."/>
            <person name="Fernandez G.E."/>
            <person name="Lomsadze A."/>
            <person name="Armour M."/>
            <person name="Olukolu B."/>
            <person name="Poorten T."/>
            <person name="Britton C."/>
            <person name="Davik J."/>
            <person name="Ashrafi H."/>
            <person name="Aiden E.L."/>
            <person name="Borodovsky M."/>
            <person name="Worthington M."/>
        </authorList>
    </citation>
    <scope>NUCLEOTIDE SEQUENCE [LARGE SCALE GENOMIC DNA]</scope>
    <source>
        <strain evidence="1">PI 553951</strain>
    </source>
</reference>
<dbReference type="PANTHER" id="PTHR44067">
    <property type="entry name" value="S-ADENOSYL-L-METHIONINE-DEPENDENT METHYLTRANSFERASE SUPERFAMILY PROTEIN-RELATED"/>
    <property type="match status" value="1"/>
</dbReference>
<evidence type="ECO:0000313" key="2">
    <source>
        <dbReference type="Proteomes" id="UP001457282"/>
    </source>
</evidence>
<proteinExistence type="predicted"/>
<sequence>MSYEVNGSFPYDKRLAQNLLLKGREPLPSHRFRPASQEEYTEPYLLPASLRTTRSDSSVVWTTYTCRNYNCLVNRKRNEKGFSDCKDCFDLQGTEKSHWASPKGGGLHFSIHED</sequence>
<name>A0AAW1YR29_RUBAR</name>
<dbReference type="PANTHER" id="PTHR44067:SF7">
    <property type="entry name" value="METHYLTRANSFERASE TYPE 11 DOMAIN-CONTAINING PROTEIN"/>
    <property type="match status" value="1"/>
</dbReference>
<accession>A0AAW1YR29</accession>
<gene>
    <name evidence="1" type="ORF">M0R45_006437</name>
</gene>
<evidence type="ECO:0000313" key="1">
    <source>
        <dbReference type="EMBL" id="KAK9950974.1"/>
    </source>
</evidence>
<keyword evidence="2" id="KW-1185">Reference proteome</keyword>